<dbReference type="AlphaFoldDB" id="A0A3S3NXH5"/>
<feature type="binding site" evidence="12">
    <location>
        <position position="247"/>
    </location>
    <ligand>
        <name>Zn(2+)</name>
        <dbReference type="ChEBI" id="CHEBI:29105"/>
        <label>2</label>
        <note>catalytic</note>
    </ligand>
</feature>
<dbReference type="PRINTS" id="PR00791">
    <property type="entry name" value="PEPDIPTASEA"/>
</dbReference>
<evidence type="ECO:0000256" key="11">
    <source>
        <dbReference type="PIRSR" id="PIRSR601548-5"/>
    </source>
</evidence>
<feature type="binding site" evidence="8">
    <location>
        <position position="88"/>
    </location>
    <ligand>
        <name>chloride</name>
        <dbReference type="ChEBI" id="CHEBI:17996"/>
        <label>1</label>
    </ligand>
</feature>
<keyword evidence="14" id="KW-0378">Hydrolase</keyword>
<comment type="caution">
    <text evidence="13">Lacks conserved residue(s) required for the propagation of feature annotation.</text>
</comment>
<feature type="binding site" evidence="9">
    <location>
        <position position="251"/>
    </location>
    <ligand>
        <name>Zn(2+)</name>
        <dbReference type="ChEBI" id="CHEBI:29105"/>
        <label>1</label>
        <note>catalytic</note>
    </ligand>
</feature>
<dbReference type="GO" id="GO:0008241">
    <property type="term" value="F:peptidyl-dipeptidase activity"/>
    <property type="evidence" value="ECO:0007669"/>
    <property type="project" value="InterPro"/>
</dbReference>
<feature type="active site" description="Proton donor 1" evidence="5">
    <location>
        <position position="377"/>
    </location>
</feature>
<dbReference type="OrthoDB" id="10029630at2759"/>
<evidence type="ECO:0000256" key="5">
    <source>
        <dbReference type="PIRSR" id="PIRSR601548-1"/>
    </source>
</evidence>
<accession>A0A3S3NXH5</accession>
<evidence type="ECO:0000256" key="14">
    <source>
        <dbReference type="RuleBase" id="RU361144"/>
    </source>
</evidence>
<gene>
    <name evidence="15" type="ORF">B4U79_03504</name>
</gene>
<evidence type="ECO:0000256" key="12">
    <source>
        <dbReference type="PIRSR" id="PIRSR601548-8"/>
    </source>
</evidence>
<sequence length="467" mass="54941">METIYATAKVCVKNKCNMSLEPDLVNVLKKERDYDILKEAWTSWRQQCGRKMKYLYQDYVRMANEIAMKNSVTGFKFNDYGEYWLFNYESSDIKEQVNNIWQEIEEFYKDLHAFVRMKLRVIYGDKMPKDGTIPAHLLGDMWAQTWANILDEITPFKHLPSLNTDVAQNMRLMHINQTQMFKLAESFFVGIGLDYLPESFWKRSMFKKPDDRQVMCHAAAWDFKKNSDFRIRQCAQIEMEDLIIAHHEMGHIQYYILYKDQPFVLREGANPGFHEAIGDLIALSVSTPGHLEALGFLKNYEDSYAALINFQLNMALQKIAFLPFSYLVDLWRWAVFAGNISSDHYNRKWWELRIRYQGVSPPVKRTEDDFDPGSKYHFHKALCSLANQTVLYKCDLVGNEIVGQKLKEVLSQGWSEPWQKQLKQLTNSDLSAQPMLEYFEPLRQYLKDQIQGENVGWQNNGTRFLFD</sequence>
<evidence type="ECO:0000256" key="10">
    <source>
        <dbReference type="PIRSR" id="PIRSR601548-4"/>
    </source>
</evidence>
<evidence type="ECO:0000256" key="6">
    <source>
        <dbReference type="PIRSR" id="PIRSR601548-10"/>
    </source>
</evidence>
<evidence type="ECO:0000256" key="1">
    <source>
        <dbReference type="ARBA" id="ARBA00008139"/>
    </source>
</evidence>
<feature type="disulfide bond" evidence="10">
    <location>
        <begin position="383"/>
        <end position="394"/>
    </location>
</feature>
<evidence type="ECO:0000256" key="13">
    <source>
        <dbReference type="PROSITE-ProRule" id="PRU01355"/>
    </source>
</evidence>
<keyword evidence="4 6" id="KW-0325">Glycoprotein</keyword>
<evidence type="ECO:0000256" key="9">
    <source>
        <dbReference type="PIRSR" id="PIRSR601548-3"/>
    </source>
</evidence>
<evidence type="ECO:0000313" key="15">
    <source>
        <dbReference type="EMBL" id="RWS11049.1"/>
    </source>
</evidence>
<evidence type="ECO:0000313" key="16">
    <source>
        <dbReference type="Proteomes" id="UP000285301"/>
    </source>
</evidence>
<keyword evidence="14" id="KW-0482">Metalloprotease</keyword>
<dbReference type="PROSITE" id="PS52011">
    <property type="entry name" value="PEPTIDASE_M2"/>
    <property type="match status" value="1"/>
</dbReference>
<feature type="binding site" evidence="9">
    <location>
        <position position="275"/>
    </location>
    <ligand>
        <name>Zn(2+)</name>
        <dbReference type="ChEBI" id="CHEBI:29105"/>
        <label>1</label>
        <note>catalytic</note>
    </ligand>
</feature>
<dbReference type="GO" id="GO:0005886">
    <property type="term" value="C:plasma membrane"/>
    <property type="evidence" value="ECO:0007669"/>
    <property type="project" value="TreeGrafter"/>
</dbReference>
<keyword evidence="2" id="KW-0732">Signal</keyword>
<comment type="cofactor">
    <cofactor evidence="14">
        <name>Zn(2+)</name>
        <dbReference type="ChEBI" id="CHEBI:29105"/>
    </cofactor>
    <text evidence="14">Binds 1 zinc ion per subunit.</text>
</comment>
<dbReference type="GO" id="GO:0008237">
    <property type="term" value="F:metallopeptidase activity"/>
    <property type="evidence" value="ECO:0007669"/>
    <property type="project" value="UniProtKB-KW"/>
</dbReference>
<dbReference type="STRING" id="1965070.A0A3S3NXH5"/>
<dbReference type="PANTHER" id="PTHR10514">
    <property type="entry name" value="ANGIOTENSIN-CONVERTING ENZYME"/>
    <property type="match status" value="1"/>
</dbReference>
<keyword evidence="16" id="KW-1185">Reference proteome</keyword>
<keyword evidence="14" id="KW-0645">Protease</keyword>
<dbReference type="GO" id="GO:0006508">
    <property type="term" value="P:proteolysis"/>
    <property type="evidence" value="ECO:0007669"/>
    <property type="project" value="UniProtKB-KW"/>
</dbReference>
<dbReference type="GO" id="GO:0046872">
    <property type="term" value="F:metal ion binding"/>
    <property type="evidence" value="ECO:0007669"/>
    <property type="project" value="UniProtKB-KW"/>
</dbReference>
<evidence type="ECO:0000256" key="7">
    <source>
        <dbReference type="PIRSR" id="PIRSR601548-11"/>
    </source>
</evidence>
<feature type="disulfide bond" evidence="10 13">
    <location>
        <begin position="216"/>
        <end position="234"/>
    </location>
</feature>
<dbReference type="Proteomes" id="UP000285301">
    <property type="component" value="Unassembled WGS sequence"/>
</dbReference>
<keyword evidence="9 14" id="KW-0479">Metal-binding</keyword>
<dbReference type="CDD" id="cd06461">
    <property type="entry name" value="M2_ACE"/>
    <property type="match status" value="1"/>
</dbReference>
<dbReference type="GO" id="GO:0004180">
    <property type="term" value="F:carboxypeptidase activity"/>
    <property type="evidence" value="ECO:0007669"/>
    <property type="project" value="UniProtKB-KW"/>
</dbReference>
<feature type="active site" description="Proton acceptor 1" evidence="5">
    <location>
        <position position="248"/>
    </location>
</feature>
<feature type="glycosylation site" description="N-linked (GlcNAc...) asparagine" evidence="11">
    <location>
        <position position="176"/>
    </location>
</feature>
<dbReference type="EMBL" id="NCKU01001868">
    <property type="protein sequence ID" value="RWS11049.1"/>
    <property type="molecule type" value="Genomic_DNA"/>
</dbReference>
<keyword evidence="9 14" id="KW-0862">Zinc</keyword>
<proteinExistence type="inferred from homology"/>
<dbReference type="Pfam" id="PF01401">
    <property type="entry name" value="Peptidase_M2"/>
    <property type="match status" value="1"/>
</dbReference>
<dbReference type="Gene3D" id="1.10.1370.30">
    <property type="match status" value="1"/>
</dbReference>
<reference evidence="15 16" key="1">
    <citation type="journal article" date="2018" name="Gigascience">
        <title>Genomes of trombidid mites reveal novel predicted allergens and laterally-transferred genes associated with secondary metabolism.</title>
        <authorList>
            <person name="Dong X."/>
            <person name="Chaisiri K."/>
            <person name="Xia D."/>
            <person name="Armstrong S.D."/>
            <person name="Fang Y."/>
            <person name="Donnelly M.J."/>
            <person name="Kadowaki T."/>
            <person name="McGarry J.W."/>
            <person name="Darby A.C."/>
            <person name="Makepeace B.L."/>
        </authorList>
    </citation>
    <scope>NUCLEOTIDE SEQUENCE [LARGE SCALE GENOMIC DNA]</scope>
    <source>
        <strain evidence="15">UoL-WK</strain>
    </source>
</reference>
<feature type="binding site" evidence="9">
    <location>
        <position position="247"/>
    </location>
    <ligand>
        <name>Zn(2+)</name>
        <dbReference type="ChEBI" id="CHEBI:29105"/>
        <label>1</label>
        <note>catalytic</note>
    </ligand>
</feature>
<keyword evidence="3 10" id="KW-1015">Disulfide bond</keyword>
<feature type="binding site" evidence="12">
    <location>
        <position position="251"/>
    </location>
    <ligand>
        <name>Zn(2+)</name>
        <dbReference type="ChEBI" id="CHEBI:29105"/>
        <label>2</label>
        <note>catalytic</note>
    </ligand>
</feature>
<evidence type="ECO:0000256" key="4">
    <source>
        <dbReference type="ARBA" id="ARBA00023180"/>
    </source>
</evidence>
<evidence type="ECO:0000256" key="8">
    <source>
        <dbReference type="PIRSR" id="PIRSR601548-2"/>
    </source>
</evidence>
<dbReference type="EC" id="3.4.-.-" evidence="14"/>
<protein>
    <recommendedName>
        <fullName evidence="14">Angiotensin-converting enzyme</fullName>
        <ecNumber evidence="14">3.4.-.-</ecNumber>
    </recommendedName>
</protein>
<feature type="active site" description="Proton acceptor 2" evidence="7">
    <location>
        <position position="248"/>
    </location>
</feature>
<feature type="glycosylation site" description="N-linked (GlcNAc...) asparagine; partial" evidence="6">
    <location>
        <position position="14"/>
    </location>
</feature>
<dbReference type="InterPro" id="IPR001548">
    <property type="entry name" value="Peptidase_M2"/>
</dbReference>
<evidence type="ECO:0000256" key="2">
    <source>
        <dbReference type="ARBA" id="ARBA00022729"/>
    </source>
</evidence>
<evidence type="ECO:0000256" key="3">
    <source>
        <dbReference type="ARBA" id="ARBA00023157"/>
    </source>
</evidence>
<comment type="caution">
    <text evidence="15">The sequence shown here is derived from an EMBL/GenBank/DDBJ whole genome shotgun (WGS) entry which is preliminary data.</text>
</comment>
<feature type="binding site" evidence="12">
    <location>
        <position position="275"/>
    </location>
    <ligand>
        <name>Zn(2+)</name>
        <dbReference type="ChEBI" id="CHEBI:29105"/>
        <label>2</label>
        <note>catalytic</note>
    </ligand>
</feature>
<name>A0A3S3NXH5_9ACAR</name>
<comment type="similarity">
    <text evidence="1 13 14">Belongs to the peptidase M2 family.</text>
</comment>
<dbReference type="SUPFAM" id="SSF55486">
    <property type="entry name" value="Metalloproteases ('zincins'), catalytic domain"/>
    <property type="match status" value="1"/>
</dbReference>
<feature type="active site" description="Proton donor 2" evidence="7">
    <location>
        <position position="377"/>
    </location>
</feature>
<keyword evidence="14" id="KW-0121">Carboxypeptidase</keyword>
<organism evidence="15 16">
    <name type="scientific">Dinothrombium tinctorium</name>
    <dbReference type="NCBI Taxonomy" id="1965070"/>
    <lineage>
        <taxon>Eukaryota</taxon>
        <taxon>Metazoa</taxon>
        <taxon>Ecdysozoa</taxon>
        <taxon>Arthropoda</taxon>
        <taxon>Chelicerata</taxon>
        <taxon>Arachnida</taxon>
        <taxon>Acari</taxon>
        <taxon>Acariformes</taxon>
        <taxon>Trombidiformes</taxon>
        <taxon>Prostigmata</taxon>
        <taxon>Anystina</taxon>
        <taxon>Parasitengona</taxon>
        <taxon>Trombidioidea</taxon>
        <taxon>Trombidiidae</taxon>
        <taxon>Dinothrombium</taxon>
    </lineage>
</organism>
<dbReference type="PANTHER" id="PTHR10514:SF27">
    <property type="entry name" value="ANGIOTENSIN-CONVERTING ENZYME"/>
    <property type="match status" value="1"/>
</dbReference>